<dbReference type="KEGG" id="ftj:FTUN_0036"/>
<evidence type="ECO:0000256" key="1">
    <source>
        <dbReference type="SAM" id="MobiDB-lite"/>
    </source>
</evidence>
<protein>
    <submittedName>
        <fullName evidence="2">Uncharacterized protein</fullName>
    </submittedName>
</protein>
<evidence type="ECO:0000313" key="2">
    <source>
        <dbReference type="EMBL" id="QJW92540.1"/>
    </source>
</evidence>
<proteinExistence type="predicted"/>
<dbReference type="EMBL" id="CP053452">
    <property type="protein sequence ID" value="QJW92540.1"/>
    <property type="molecule type" value="Genomic_DNA"/>
</dbReference>
<organism evidence="2 3">
    <name type="scientific">Frigoriglobus tundricola</name>
    <dbReference type="NCBI Taxonomy" id="2774151"/>
    <lineage>
        <taxon>Bacteria</taxon>
        <taxon>Pseudomonadati</taxon>
        <taxon>Planctomycetota</taxon>
        <taxon>Planctomycetia</taxon>
        <taxon>Gemmatales</taxon>
        <taxon>Gemmataceae</taxon>
        <taxon>Frigoriglobus</taxon>
    </lineage>
</organism>
<gene>
    <name evidence="2" type="ORF">FTUN_0036</name>
</gene>
<keyword evidence="3" id="KW-1185">Reference proteome</keyword>
<evidence type="ECO:0000313" key="3">
    <source>
        <dbReference type="Proteomes" id="UP000503447"/>
    </source>
</evidence>
<reference evidence="3" key="1">
    <citation type="submission" date="2020-05" db="EMBL/GenBank/DDBJ databases">
        <title>Frigoriglobus tundricola gen. nov., sp. nov., a psychrotolerant cellulolytic planctomycete of the family Gemmataceae with two divergent copies of 16S rRNA gene.</title>
        <authorList>
            <person name="Kulichevskaya I.S."/>
            <person name="Ivanova A.A."/>
            <person name="Naumoff D.G."/>
            <person name="Beletsky A.V."/>
            <person name="Rijpstra W.I.C."/>
            <person name="Sinninghe Damste J.S."/>
            <person name="Mardanov A.V."/>
            <person name="Ravin N.V."/>
            <person name="Dedysh S.N."/>
        </authorList>
    </citation>
    <scope>NUCLEOTIDE SEQUENCE [LARGE SCALE GENOMIC DNA]</scope>
    <source>
        <strain evidence="3">PL17</strain>
    </source>
</reference>
<name>A0A6M5YGT6_9BACT</name>
<dbReference type="Proteomes" id="UP000503447">
    <property type="component" value="Chromosome"/>
</dbReference>
<accession>A0A6M5YGT6</accession>
<dbReference type="AlphaFoldDB" id="A0A6M5YGT6"/>
<feature type="region of interest" description="Disordered" evidence="1">
    <location>
        <begin position="24"/>
        <end position="57"/>
    </location>
</feature>
<sequence length="152" mass="16451">MRDCLARTAGRAVSCRVSVPRPEVPCQPEGVGLEGSRRLPRPPGGESPAGRARAADRPGRADLGLFLLSDGKLEKPVEIARMIRLAEMFATYQSQFAAGAKEIITRRVEDIHIKHLHRIIGGDTPVAGVTAAKIQQFVDARSGEKHKAVPQK</sequence>